<dbReference type="Pfam" id="PF12627">
    <property type="entry name" value="PolyA_pol_RNAbd"/>
    <property type="match status" value="1"/>
</dbReference>
<feature type="domain" description="Poly A polymerase head" evidence="9">
    <location>
        <begin position="29"/>
        <end position="150"/>
    </location>
</feature>
<dbReference type="SUPFAM" id="SSF81301">
    <property type="entry name" value="Nucleotidyltransferase"/>
    <property type="match status" value="1"/>
</dbReference>
<evidence type="ECO:0000256" key="2">
    <source>
        <dbReference type="ARBA" id="ARBA00022679"/>
    </source>
</evidence>
<proteinExistence type="inferred from homology"/>
<evidence type="ECO:0000313" key="11">
    <source>
        <dbReference type="EMBL" id="MDP5308332.1"/>
    </source>
</evidence>
<dbReference type="Gene3D" id="3.30.460.10">
    <property type="entry name" value="Beta Polymerase, domain 2"/>
    <property type="match status" value="1"/>
</dbReference>
<evidence type="ECO:0000259" key="10">
    <source>
        <dbReference type="Pfam" id="PF12627"/>
    </source>
</evidence>
<evidence type="ECO:0000256" key="7">
    <source>
        <dbReference type="ARBA" id="ARBA00022842"/>
    </source>
</evidence>
<evidence type="ECO:0000256" key="8">
    <source>
        <dbReference type="RuleBase" id="RU003953"/>
    </source>
</evidence>
<dbReference type="PANTHER" id="PTHR46173">
    <property type="entry name" value="CCA TRNA NUCLEOTIDYLTRANSFERASE 1, MITOCHONDRIAL"/>
    <property type="match status" value="1"/>
</dbReference>
<dbReference type="EMBL" id="JAVAMQ010000015">
    <property type="protein sequence ID" value="MDP5308332.1"/>
    <property type="molecule type" value="Genomic_DNA"/>
</dbReference>
<evidence type="ECO:0000256" key="3">
    <source>
        <dbReference type="ARBA" id="ARBA00022694"/>
    </source>
</evidence>
<evidence type="ECO:0000313" key="12">
    <source>
        <dbReference type="Proteomes" id="UP001224997"/>
    </source>
</evidence>
<keyword evidence="5" id="KW-0479">Metal-binding</keyword>
<sequence>MTGLPADLLRDPGLVAVLDAIEAGGHRGYLVGGAVRNGLLGQPVDDMDIATDADPATVTRLAGRAGLAAVPTGIDHGTVTLIADGRGFEVTTFRRDLRTDGRRAIVAFSDDLAEDARRRDFTMNALYADRAGRIIDPMGGLPDLRAGRLRFVGAAPDRIREDYLRILRFFRFFAHYGREADPQAIAACAALKDGLAQIARERVGHEMRKLLSAPAPLAAILLMRGTGVLDLLLPGATPGRLASLESLGGGAGWQARLAALSQDDLARPLRLSRQEARDHRSLVTALRQGWSFERIAYRLEPRLARAAALLVQTRDDGAAAPRPGWEAVRQRASGQRLPLTAADLQPDLTGAALGRGLKVAEDAWIESGFALPAATLARIARSAGKDTP</sequence>
<accession>A0ABT9JEU6</accession>
<evidence type="ECO:0000256" key="6">
    <source>
        <dbReference type="ARBA" id="ARBA00022741"/>
    </source>
</evidence>
<keyword evidence="2 8" id="KW-0808">Transferase</keyword>
<organism evidence="11 12">
    <name type="scientific">Paracoccus spongiarum</name>
    <dbReference type="NCBI Taxonomy" id="3064387"/>
    <lineage>
        <taxon>Bacteria</taxon>
        <taxon>Pseudomonadati</taxon>
        <taxon>Pseudomonadota</taxon>
        <taxon>Alphaproteobacteria</taxon>
        <taxon>Rhodobacterales</taxon>
        <taxon>Paracoccaceae</taxon>
        <taxon>Paracoccus</taxon>
    </lineage>
</organism>
<dbReference type="InterPro" id="IPR002646">
    <property type="entry name" value="PolA_pol_head_dom"/>
</dbReference>
<feature type="domain" description="tRNA nucleotidyltransferase/poly(A) polymerase RNA and SrmB- binding" evidence="10">
    <location>
        <begin position="181"/>
        <end position="236"/>
    </location>
</feature>
<dbReference type="Gene3D" id="1.10.3090.10">
    <property type="entry name" value="cca-adding enzyme, domain 2"/>
    <property type="match status" value="1"/>
</dbReference>
<keyword evidence="7" id="KW-0460">Magnesium</keyword>
<dbReference type="SUPFAM" id="SSF81891">
    <property type="entry name" value="Poly A polymerase C-terminal region-like"/>
    <property type="match status" value="1"/>
</dbReference>
<dbReference type="InterPro" id="IPR043519">
    <property type="entry name" value="NT_sf"/>
</dbReference>
<evidence type="ECO:0000256" key="5">
    <source>
        <dbReference type="ARBA" id="ARBA00022723"/>
    </source>
</evidence>
<comment type="caution">
    <text evidence="11">The sequence shown here is derived from an EMBL/GenBank/DDBJ whole genome shotgun (WGS) entry which is preliminary data.</text>
</comment>
<comment type="similarity">
    <text evidence="8">Belongs to the tRNA nucleotidyltransferase/poly(A) polymerase family.</text>
</comment>
<gene>
    <name evidence="11" type="ORF">Q5Y72_14700</name>
</gene>
<dbReference type="RefSeq" id="WP_305964178.1">
    <property type="nucleotide sequence ID" value="NZ_JAVAMQ010000015.1"/>
</dbReference>
<dbReference type="CDD" id="cd05398">
    <property type="entry name" value="NT_ClassII-CCAase"/>
    <property type="match status" value="1"/>
</dbReference>
<dbReference type="Pfam" id="PF01743">
    <property type="entry name" value="PolyA_pol"/>
    <property type="match status" value="1"/>
</dbReference>
<evidence type="ECO:0000256" key="4">
    <source>
        <dbReference type="ARBA" id="ARBA00022695"/>
    </source>
</evidence>
<dbReference type="Proteomes" id="UP001224997">
    <property type="component" value="Unassembled WGS sequence"/>
</dbReference>
<comment type="cofactor">
    <cofactor evidence="1">
        <name>Mg(2+)</name>
        <dbReference type="ChEBI" id="CHEBI:18420"/>
    </cofactor>
</comment>
<name>A0ABT9JEU6_9RHOB</name>
<evidence type="ECO:0000256" key="1">
    <source>
        <dbReference type="ARBA" id="ARBA00001946"/>
    </source>
</evidence>
<keyword evidence="4" id="KW-0548">Nucleotidyltransferase</keyword>
<keyword evidence="3" id="KW-0819">tRNA processing</keyword>
<evidence type="ECO:0000259" key="9">
    <source>
        <dbReference type="Pfam" id="PF01743"/>
    </source>
</evidence>
<keyword evidence="12" id="KW-1185">Reference proteome</keyword>
<reference evidence="11 12" key="1">
    <citation type="submission" date="2023-08" db="EMBL/GenBank/DDBJ databases">
        <authorList>
            <person name="Park J.-S."/>
        </authorList>
    </citation>
    <scope>NUCLEOTIDE SEQUENCE [LARGE SCALE GENOMIC DNA]</scope>
    <source>
        <strain evidence="11 12">2205BS29-5</strain>
    </source>
</reference>
<keyword evidence="8" id="KW-0694">RNA-binding</keyword>
<protein>
    <submittedName>
        <fullName evidence="11">CCA tRNA nucleotidyltransferase</fullName>
    </submittedName>
</protein>
<dbReference type="PANTHER" id="PTHR46173:SF1">
    <property type="entry name" value="CCA TRNA NUCLEOTIDYLTRANSFERASE 1, MITOCHONDRIAL"/>
    <property type="match status" value="1"/>
</dbReference>
<dbReference type="InterPro" id="IPR050264">
    <property type="entry name" value="Bact_CCA-adding_enz_type3_sf"/>
</dbReference>
<keyword evidence="6" id="KW-0547">Nucleotide-binding</keyword>
<dbReference type="InterPro" id="IPR032828">
    <property type="entry name" value="PolyA_RNA-bd"/>
</dbReference>